<evidence type="ECO:0000256" key="2">
    <source>
        <dbReference type="SAM" id="MobiDB-lite"/>
    </source>
</evidence>
<dbReference type="InterPro" id="IPR039076">
    <property type="entry name" value="DivIC"/>
</dbReference>
<feature type="transmembrane region" description="Helical" evidence="3">
    <location>
        <begin position="33"/>
        <end position="52"/>
    </location>
</feature>
<dbReference type="RefSeq" id="WP_226392806.1">
    <property type="nucleotide sequence ID" value="NZ_JADCKB010000013.1"/>
</dbReference>
<dbReference type="AlphaFoldDB" id="A0A9D5R992"/>
<dbReference type="Proteomes" id="UP000806542">
    <property type="component" value="Unassembled WGS sequence"/>
</dbReference>
<keyword evidence="3" id="KW-0472">Membrane</keyword>
<dbReference type="GO" id="GO:0051301">
    <property type="term" value="P:cell division"/>
    <property type="evidence" value="ECO:0007669"/>
    <property type="project" value="InterPro"/>
</dbReference>
<protein>
    <submittedName>
        <fullName evidence="4">Septum formation initiator family protein</fullName>
    </submittedName>
</protein>
<proteinExistence type="predicted"/>
<evidence type="ECO:0000313" key="5">
    <source>
        <dbReference type="Proteomes" id="UP000806542"/>
    </source>
</evidence>
<dbReference type="PANTHER" id="PTHR40027:SF1">
    <property type="entry name" value="CELL DIVISION PROTEIN DIVIC"/>
    <property type="match status" value="1"/>
</dbReference>
<dbReference type="InterPro" id="IPR007060">
    <property type="entry name" value="FtsL/DivIC"/>
</dbReference>
<evidence type="ECO:0000256" key="3">
    <source>
        <dbReference type="SAM" id="Phobius"/>
    </source>
</evidence>
<organism evidence="4 5">
    <name type="scientific">Ructibacterium gallinarum</name>
    <dbReference type="NCBI Taxonomy" id="2779355"/>
    <lineage>
        <taxon>Bacteria</taxon>
        <taxon>Bacillati</taxon>
        <taxon>Bacillota</taxon>
        <taxon>Clostridia</taxon>
        <taxon>Eubacteriales</taxon>
        <taxon>Oscillospiraceae</taxon>
        <taxon>Ructibacterium</taxon>
    </lineage>
</organism>
<gene>
    <name evidence="4" type="ORF">INF28_07240</name>
</gene>
<name>A0A9D5R992_9FIRM</name>
<keyword evidence="5" id="KW-1185">Reference proteome</keyword>
<keyword evidence="1" id="KW-0175">Coiled coil</keyword>
<sequence length="124" mass="14238">MSKVLHGKQEKHPSQAKSGVGSGSKRRLNLRRFLTVLLVFGFAVYFVYIMIWQQVTISRKNKEINALEEKISAANQQTEELQQQLDHLNDPEYLEQIAREKLGLVRPNERVFVDANKSEANQGD</sequence>
<dbReference type="Pfam" id="PF04977">
    <property type="entry name" value="DivIC"/>
    <property type="match status" value="1"/>
</dbReference>
<dbReference type="EMBL" id="JADCKB010000013">
    <property type="protein sequence ID" value="MBE5040254.1"/>
    <property type="molecule type" value="Genomic_DNA"/>
</dbReference>
<accession>A0A9D5R992</accession>
<reference evidence="4" key="1">
    <citation type="submission" date="2020-10" db="EMBL/GenBank/DDBJ databases">
        <title>ChiBAC.</title>
        <authorList>
            <person name="Zenner C."/>
            <person name="Hitch T.C.A."/>
            <person name="Clavel T."/>
        </authorList>
    </citation>
    <scope>NUCLEOTIDE SEQUENCE</scope>
    <source>
        <strain evidence="4">DSM 107454</strain>
    </source>
</reference>
<evidence type="ECO:0000256" key="1">
    <source>
        <dbReference type="SAM" id="Coils"/>
    </source>
</evidence>
<keyword evidence="3" id="KW-0812">Transmembrane</keyword>
<comment type="caution">
    <text evidence="4">The sequence shown here is derived from an EMBL/GenBank/DDBJ whole genome shotgun (WGS) entry which is preliminary data.</text>
</comment>
<feature type="coiled-coil region" evidence="1">
    <location>
        <begin position="57"/>
        <end position="84"/>
    </location>
</feature>
<feature type="region of interest" description="Disordered" evidence="2">
    <location>
        <begin position="1"/>
        <end position="25"/>
    </location>
</feature>
<evidence type="ECO:0000313" key="4">
    <source>
        <dbReference type="EMBL" id="MBE5040254.1"/>
    </source>
</evidence>
<dbReference type="PANTHER" id="PTHR40027">
    <property type="entry name" value="CELL DIVISION PROTEIN DIVIC"/>
    <property type="match status" value="1"/>
</dbReference>
<keyword evidence="3" id="KW-1133">Transmembrane helix</keyword>